<dbReference type="GO" id="GO:0005794">
    <property type="term" value="C:Golgi apparatus"/>
    <property type="evidence" value="ECO:0007669"/>
    <property type="project" value="TreeGrafter"/>
</dbReference>
<dbReference type="EMBL" id="RQTK01001068">
    <property type="protein sequence ID" value="RUS72426.1"/>
    <property type="molecule type" value="Genomic_DNA"/>
</dbReference>
<sequence>MVSAKPRPSQHCTASSTCTPCTTPSLPSMLPAALRPCCKGRLLSKLAGLLSLGGALYICLLLHQTGLTPGIVRQSRASGNPESGETVFGRSVLGNDVPIDDESSVKDFKQMSLEFVLENAGENRPDNLTAFFNISLQREVAAMRDALLLYKKEMSHFPCVNHAPGYNSSRSSPELKVTIVYSLVGIDSIVDAVVLMRTNFERLPENSVDDIIVTVEEEAEQDYKAMVEDLLDLCDVCRVFFFTGTIWEHRNAAVKFARGEILLFVDARVQPITDDWVWPLTQALYSSPKLVVSPHLRLRGGYQGRDFSIGFAKNEITWSMSVARGPIKSSEISEAIKLAASANKSQSYRGNIVVDQTAILKEVFAIRKSFFNILGGLDIEKTATGGEIILLSLKALNCGGNIALSLCSEVTLEIPNNIPPAEPKYTRPLTVQEKLLSPARQKKVLDSLRIVSHAELMARQALQTVDFQNPSFMGQVYLPGVYFNAAQEIWIDPYSKRYSACTVQPRLFSSSRIAKPRSDIQSADVRKRISYVPYNHKPYREQPSLVARVRQTINKHKCDTRNFRSLIAKRQPRMVSATRRATFYGYIRSADGLYAFGVSPAMSEDAIFALASSQRVVPALRSADGARFESLNGTVNSSQGSFVNRDPKLDNQDSTFHIVLTRNSSEWIGPFSHTNGAFVYQHSLCITMLPSNRLSLRKCLKGTREQLFAYTSQTIRPAGVPGEWACAKLPRMGDGTANSSPTVMASGPVFMSRCLGDGEGSTFSQFKMDVRFRDNCVV</sequence>
<dbReference type="PANTHER" id="PTHR11675:SF126">
    <property type="entry name" value="RICIN B LECTIN DOMAIN-CONTAINING PROTEIN"/>
    <property type="match status" value="1"/>
</dbReference>
<dbReference type="Gene3D" id="3.90.550.10">
    <property type="entry name" value="Spore Coat Polysaccharide Biosynthesis Protein SpsA, Chain A"/>
    <property type="match status" value="1"/>
</dbReference>
<dbReference type="STRING" id="188477.A0A433ST35"/>
<dbReference type="GO" id="GO:0004653">
    <property type="term" value="F:polypeptide N-acetylgalactosaminyltransferase activity"/>
    <property type="evidence" value="ECO:0007669"/>
    <property type="project" value="TreeGrafter"/>
</dbReference>
<dbReference type="Proteomes" id="UP000271974">
    <property type="component" value="Unassembled WGS sequence"/>
</dbReference>
<dbReference type="OrthoDB" id="6082660at2759"/>
<evidence type="ECO:0000256" key="1">
    <source>
        <dbReference type="ARBA" id="ARBA00023157"/>
    </source>
</evidence>
<dbReference type="InterPro" id="IPR029044">
    <property type="entry name" value="Nucleotide-diphossugar_trans"/>
</dbReference>
<name>A0A433ST35_ELYCH</name>
<evidence type="ECO:0000313" key="2">
    <source>
        <dbReference type="EMBL" id="RUS72426.1"/>
    </source>
</evidence>
<evidence type="ECO:0008006" key="4">
    <source>
        <dbReference type="Google" id="ProtNLM"/>
    </source>
</evidence>
<keyword evidence="1" id="KW-1015">Disulfide bond</keyword>
<protein>
    <recommendedName>
        <fullName evidence="4">Glycosyltransferase 2-like domain-containing protein</fullName>
    </recommendedName>
</protein>
<accession>A0A433ST35</accession>
<dbReference type="PANTHER" id="PTHR11675">
    <property type="entry name" value="N-ACETYLGALACTOSAMINYLTRANSFERASE"/>
    <property type="match status" value="1"/>
</dbReference>
<reference evidence="2 3" key="1">
    <citation type="submission" date="2019-01" db="EMBL/GenBank/DDBJ databases">
        <title>A draft genome assembly of the solar-powered sea slug Elysia chlorotica.</title>
        <authorList>
            <person name="Cai H."/>
            <person name="Li Q."/>
            <person name="Fang X."/>
            <person name="Li J."/>
            <person name="Curtis N.E."/>
            <person name="Altenburger A."/>
            <person name="Shibata T."/>
            <person name="Feng M."/>
            <person name="Maeda T."/>
            <person name="Schwartz J.A."/>
            <person name="Shigenobu S."/>
            <person name="Lundholm N."/>
            <person name="Nishiyama T."/>
            <person name="Yang H."/>
            <person name="Hasebe M."/>
            <person name="Li S."/>
            <person name="Pierce S.K."/>
            <person name="Wang J."/>
        </authorList>
    </citation>
    <scope>NUCLEOTIDE SEQUENCE [LARGE SCALE GENOMIC DNA]</scope>
    <source>
        <strain evidence="2">EC2010</strain>
        <tissue evidence="2">Whole organism of an adult</tissue>
    </source>
</reference>
<keyword evidence="3" id="KW-1185">Reference proteome</keyword>
<evidence type="ECO:0000313" key="3">
    <source>
        <dbReference type="Proteomes" id="UP000271974"/>
    </source>
</evidence>
<dbReference type="GO" id="GO:0006493">
    <property type="term" value="P:protein O-linked glycosylation"/>
    <property type="evidence" value="ECO:0007669"/>
    <property type="project" value="TreeGrafter"/>
</dbReference>
<organism evidence="2 3">
    <name type="scientific">Elysia chlorotica</name>
    <name type="common">Eastern emerald elysia</name>
    <name type="synonym">Sea slug</name>
    <dbReference type="NCBI Taxonomy" id="188477"/>
    <lineage>
        <taxon>Eukaryota</taxon>
        <taxon>Metazoa</taxon>
        <taxon>Spiralia</taxon>
        <taxon>Lophotrochozoa</taxon>
        <taxon>Mollusca</taxon>
        <taxon>Gastropoda</taxon>
        <taxon>Heterobranchia</taxon>
        <taxon>Euthyneura</taxon>
        <taxon>Panpulmonata</taxon>
        <taxon>Sacoglossa</taxon>
        <taxon>Placobranchoidea</taxon>
        <taxon>Plakobranchidae</taxon>
        <taxon>Elysia</taxon>
    </lineage>
</organism>
<dbReference type="SUPFAM" id="SSF53448">
    <property type="entry name" value="Nucleotide-diphospho-sugar transferases"/>
    <property type="match status" value="1"/>
</dbReference>
<proteinExistence type="predicted"/>
<dbReference type="AlphaFoldDB" id="A0A433ST35"/>
<comment type="caution">
    <text evidence="2">The sequence shown here is derived from an EMBL/GenBank/DDBJ whole genome shotgun (WGS) entry which is preliminary data.</text>
</comment>
<gene>
    <name evidence="2" type="ORF">EGW08_019805</name>
</gene>